<gene>
    <name evidence="16 17" type="primary">LOC114330030</name>
</gene>
<evidence type="ECO:0000256" key="7">
    <source>
        <dbReference type="ARBA" id="ARBA00023125"/>
    </source>
</evidence>
<dbReference type="PROSITE" id="PS50157">
    <property type="entry name" value="ZINC_FINGER_C2H2_2"/>
    <property type="match status" value="4"/>
</dbReference>
<dbReference type="FunFam" id="3.30.160.60:FF:002780">
    <property type="entry name" value="Protein CBR-EOR-1"/>
    <property type="match status" value="1"/>
</dbReference>
<dbReference type="PANTHER" id="PTHR46105:SF5">
    <property type="entry name" value="ZINC FINGER AND BTB DOMAIN-CONTAINING PROTEIN 44 ISOFORM X1"/>
    <property type="match status" value="1"/>
</dbReference>
<feature type="compositionally biased region" description="Low complexity" evidence="11">
    <location>
        <begin position="641"/>
        <end position="672"/>
    </location>
</feature>
<dbReference type="PROSITE" id="PS50097">
    <property type="entry name" value="BTB"/>
    <property type="match status" value="1"/>
</dbReference>
<dbReference type="Pfam" id="PF00651">
    <property type="entry name" value="BTB"/>
    <property type="match status" value="1"/>
</dbReference>
<dbReference type="KEGG" id="dvv:114330030"/>
<keyword evidence="6" id="KW-0805">Transcription regulation</keyword>
<evidence type="ECO:0000256" key="10">
    <source>
        <dbReference type="PROSITE-ProRule" id="PRU00042"/>
    </source>
</evidence>
<dbReference type="SMART" id="SM00225">
    <property type="entry name" value="BTB"/>
    <property type="match status" value="1"/>
</dbReference>
<dbReference type="InterPro" id="IPR013087">
    <property type="entry name" value="Znf_C2H2_type"/>
</dbReference>
<dbReference type="GeneID" id="114330030"/>
<dbReference type="InterPro" id="IPR000210">
    <property type="entry name" value="BTB/POZ_dom"/>
</dbReference>
<dbReference type="OrthoDB" id="6077919at2759"/>
<dbReference type="SUPFAM" id="SSF57667">
    <property type="entry name" value="beta-beta-alpha zinc fingers"/>
    <property type="match status" value="3"/>
</dbReference>
<keyword evidence="3" id="KW-0677">Repeat</keyword>
<evidence type="ECO:0000313" key="17">
    <source>
        <dbReference type="RefSeq" id="XP_028135130.1"/>
    </source>
</evidence>
<dbReference type="RefSeq" id="XP_028135130.1">
    <property type="nucleotide sequence ID" value="XM_028279329.1"/>
</dbReference>
<protein>
    <submittedName>
        <fullName evidence="16 17">Zinc finger protein 677-like isoform X1</fullName>
    </submittedName>
</protein>
<keyword evidence="5" id="KW-0862">Zinc</keyword>
<evidence type="ECO:0000256" key="2">
    <source>
        <dbReference type="ARBA" id="ARBA00022723"/>
    </source>
</evidence>
<feature type="region of interest" description="Disordered" evidence="11">
    <location>
        <begin position="615"/>
        <end position="676"/>
    </location>
</feature>
<dbReference type="InterPro" id="IPR050457">
    <property type="entry name" value="ZnFinger_BTB_dom_contain"/>
</dbReference>
<evidence type="ECO:0000256" key="4">
    <source>
        <dbReference type="ARBA" id="ARBA00022771"/>
    </source>
</evidence>
<evidence type="ECO:0000256" key="8">
    <source>
        <dbReference type="ARBA" id="ARBA00023163"/>
    </source>
</evidence>
<dbReference type="RefSeq" id="XP_028135129.1">
    <property type="nucleotide sequence ID" value="XM_028279328.1"/>
</dbReference>
<keyword evidence="15" id="KW-1185">Reference proteome</keyword>
<keyword evidence="8" id="KW-0804">Transcription</keyword>
<organism evidence="16">
    <name type="scientific">Diabrotica virgifera virgifera</name>
    <name type="common">western corn rootworm</name>
    <dbReference type="NCBI Taxonomy" id="50390"/>
    <lineage>
        <taxon>Eukaryota</taxon>
        <taxon>Metazoa</taxon>
        <taxon>Ecdysozoa</taxon>
        <taxon>Arthropoda</taxon>
        <taxon>Hexapoda</taxon>
        <taxon>Insecta</taxon>
        <taxon>Pterygota</taxon>
        <taxon>Neoptera</taxon>
        <taxon>Endopterygota</taxon>
        <taxon>Coleoptera</taxon>
        <taxon>Polyphaga</taxon>
        <taxon>Cucujiformia</taxon>
        <taxon>Chrysomeloidea</taxon>
        <taxon>Chrysomelidae</taxon>
        <taxon>Galerucinae</taxon>
        <taxon>Diabroticina</taxon>
        <taxon>Diabroticites</taxon>
        <taxon>Diabrotica</taxon>
    </lineage>
</organism>
<dbReference type="InterPro" id="IPR036236">
    <property type="entry name" value="Znf_C2H2_sf"/>
</dbReference>
<keyword evidence="2" id="KW-0479">Metal-binding</keyword>
<keyword evidence="9" id="KW-0539">Nucleus</keyword>
<dbReference type="GO" id="GO:0000981">
    <property type="term" value="F:DNA-binding transcription factor activity, RNA polymerase II-specific"/>
    <property type="evidence" value="ECO:0007669"/>
    <property type="project" value="TreeGrafter"/>
</dbReference>
<evidence type="ECO:0000259" key="12">
    <source>
        <dbReference type="PROSITE" id="PS50097"/>
    </source>
</evidence>
<dbReference type="EnsemblMetazoa" id="XM_028279328.2">
    <property type="protein sequence ID" value="XP_028135129.1"/>
    <property type="gene ID" value="LOC114330030"/>
</dbReference>
<feature type="domain" description="C2H2-type" evidence="13">
    <location>
        <begin position="569"/>
        <end position="596"/>
    </location>
</feature>
<dbReference type="SUPFAM" id="SSF54695">
    <property type="entry name" value="POZ domain"/>
    <property type="match status" value="1"/>
</dbReference>
<dbReference type="InterPro" id="IPR011705">
    <property type="entry name" value="BACK"/>
</dbReference>
<dbReference type="InterPro" id="IPR011333">
    <property type="entry name" value="SKP1/BTB/POZ_sf"/>
</dbReference>
<dbReference type="SMART" id="SM00355">
    <property type="entry name" value="ZnF_C2H2"/>
    <property type="match status" value="9"/>
</dbReference>
<evidence type="ECO:0000313" key="16">
    <source>
        <dbReference type="RefSeq" id="XP_028135129.1"/>
    </source>
</evidence>
<proteinExistence type="predicted"/>
<feature type="domain" description="C2H2-type" evidence="13">
    <location>
        <begin position="484"/>
        <end position="511"/>
    </location>
</feature>
<sequence length="845" mass="96329">MIAVEEYPTLTFQNSNFPNVIFQKLFEQKKASKFCDITIFVNNKIIKAHRNVLACSSPYFDSILKTHKVQQEKLSVSCTDSTIFNDVLNFMYTGEITINHAIIEELLKLADHFILTTILEYCIDFLGSKLNVNNCLFTYFLAKQYKLKHLSDNIENWIGKHIDDICKGEEILGLERKQLQEFFTNKNFILTTSNALNLLSQWVQKDLEKREKEFDSVVKCFPTNDLEPIEVFKHLETSQLYNKSELCFYKILDYLIMNNWMLSNFKTRYDVLHVKYGQVSQEKIHEADMKQKKITVTEKLGESHHVKNSVLVKAKLKNQKQNILKKLMLFGLQPSVRMAALKMLICKKTSLLDIEEKEETEVMVDTDEKVGIKCPICFTTINDSLLLEQHLALSHAKNVTYKCGLCSFVCQYHGDYLNHMKTHFSGPPFKCDFCNFSVEQISKLISHRAHHLDESIYQCTFCTFKCRLKQNYISHMKMHTPETFKCEHCSKSFKFGQNLEAHLLNHSTEKNLSCDLCGFHTKFISHMIAHKRIHAADIYRCSYPHCKYTTSKKTQLASHAKSHNGVRPHVCGVCGRSFMEKSHLVRHERIHLEEKPFKCSHCDYASSRRDKLKEHYTRHHGENASAKVPYKARPLRNNNGSTSKTKSQTSQDLPTTTTNTNNVNFTQTNSTTVAPSTQNLGSEIQELIMHHQNHSTPTATNLTVLNSTYHHFTSGESADFHHSHAVHTHNIHNQILGATASAGHNQRSAGNNPQHTNNNIVNHHMLTAAAAARSNPSTATSTAAAVAAAMMLDPRFHHNSAVPYHPTSTPVSMAMAAVQSAQPTQSTNQQATDYPPTLQNCMPLF</sequence>
<dbReference type="Pfam" id="PF00096">
    <property type="entry name" value="zf-C2H2"/>
    <property type="match status" value="2"/>
</dbReference>
<feature type="domain" description="BTB" evidence="12">
    <location>
        <begin position="35"/>
        <end position="100"/>
    </location>
</feature>
<evidence type="ECO:0000256" key="5">
    <source>
        <dbReference type="ARBA" id="ARBA00022833"/>
    </source>
</evidence>
<feature type="domain" description="C2H2-type" evidence="13">
    <location>
        <begin position="597"/>
        <end position="624"/>
    </location>
</feature>
<dbReference type="AlphaFoldDB" id="A0A6P7FGE9"/>
<reference evidence="16 17" key="1">
    <citation type="submission" date="2025-04" db="UniProtKB">
        <authorList>
            <consortium name="RefSeq"/>
        </authorList>
    </citation>
    <scope>IDENTIFICATION</scope>
    <source>
        <tissue evidence="16 17">Whole insect</tissue>
    </source>
</reference>
<evidence type="ECO:0000256" key="9">
    <source>
        <dbReference type="ARBA" id="ARBA00023242"/>
    </source>
</evidence>
<dbReference type="Gene3D" id="3.30.160.60">
    <property type="entry name" value="Classic Zinc Finger"/>
    <property type="match status" value="5"/>
</dbReference>
<feature type="domain" description="C2H2-type" evidence="13">
    <location>
        <begin position="539"/>
        <end position="568"/>
    </location>
</feature>
<evidence type="ECO:0000256" key="1">
    <source>
        <dbReference type="ARBA" id="ARBA00004123"/>
    </source>
</evidence>
<keyword evidence="7" id="KW-0238">DNA-binding</keyword>
<dbReference type="CDD" id="cd18186">
    <property type="entry name" value="BTB_POZ_ZBTB_KLHL-like"/>
    <property type="match status" value="1"/>
</dbReference>
<name>A0A6P7FGE9_DIAVI</name>
<comment type="subcellular location">
    <subcellularLocation>
        <location evidence="1">Nucleus</location>
    </subcellularLocation>
</comment>
<dbReference type="Pfam" id="PF07707">
    <property type="entry name" value="BACK"/>
    <property type="match status" value="1"/>
</dbReference>
<dbReference type="Proteomes" id="UP001652700">
    <property type="component" value="Unplaced"/>
</dbReference>
<dbReference type="GO" id="GO:0000978">
    <property type="term" value="F:RNA polymerase II cis-regulatory region sequence-specific DNA binding"/>
    <property type="evidence" value="ECO:0007669"/>
    <property type="project" value="TreeGrafter"/>
</dbReference>
<evidence type="ECO:0000256" key="6">
    <source>
        <dbReference type="ARBA" id="ARBA00023015"/>
    </source>
</evidence>
<keyword evidence="4 10" id="KW-0863">Zinc-finger</keyword>
<evidence type="ECO:0000256" key="11">
    <source>
        <dbReference type="SAM" id="MobiDB-lite"/>
    </source>
</evidence>
<dbReference type="GO" id="GO:0008270">
    <property type="term" value="F:zinc ion binding"/>
    <property type="evidence" value="ECO:0007669"/>
    <property type="project" value="UniProtKB-KW"/>
</dbReference>
<dbReference type="PROSITE" id="PS00028">
    <property type="entry name" value="ZINC_FINGER_C2H2_1"/>
    <property type="match status" value="4"/>
</dbReference>
<accession>A0A6P7FGE9</accession>
<evidence type="ECO:0000313" key="14">
    <source>
        <dbReference type="EnsemblMetazoa" id="XP_028135129.1"/>
    </source>
</evidence>
<dbReference type="GO" id="GO:0005634">
    <property type="term" value="C:nucleus"/>
    <property type="evidence" value="ECO:0007669"/>
    <property type="project" value="UniProtKB-SubCell"/>
</dbReference>
<dbReference type="Gene3D" id="3.30.710.10">
    <property type="entry name" value="Potassium Channel Kv1.1, Chain A"/>
    <property type="match status" value="1"/>
</dbReference>
<dbReference type="Gene3D" id="1.25.40.420">
    <property type="match status" value="1"/>
</dbReference>
<dbReference type="EnsemblMetazoa" id="XM_028279329.2">
    <property type="protein sequence ID" value="XP_028135130.1"/>
    <property type="gene ID" value="LOC114330030"/>
</dbReference>
<evidence type="ECO:0000313" key="15">
    <source>
        <dbReference type="Proteomes" id="UP001652700"/>
    </source>
</evidence>
<evidence type="ECO:0000256" key="3">
    <source>
        <dbReference type="ARBA" id="ARBA00022737"/>
    </source>
</evidence>
<evidence type="ECO:0000259" key="13">
    <source>
        <dbReference type="PROSITE" id="PS50157"/>
    </source>
</evidence>
<dbReference type="CDD" id="cd14733">
    <property type="entry name" value="BACK"/>
    <property type="match status" value="1"/>
</dbReference>
<dbReference type="PANTHER" id="PTHR46105">
    <property type="entry name" value="AGAP004733-PA"/>
    <property type="match status" value="1"/>
</dbReference>
<reference evidence="14" key="2">
    <citation type="submission" date="2025-05" db="UniProtKB">
        <authorList>
            <consortium name="EnsemblMetazoa"/>
        </authorList>
    </citation>
    <scope>IDENTIFICATION</scope>
</reference>